<dbReference type="GO" id="GO:0003677">
    <property type="term" value="F:DNA binding"/>
    <property type="evidence" value="ECO:0007669"/>
    <property type="project" value="InterPro"/>
</dbReference>
<feature type="compositionally biased region" description="Polar residues" evidence="12">
    <location>
        <begin position="523"/>
        <end position="535"/>
    </location>
</feature>
<feature type="compositionally biased region" description="Polar residues" evidence="12">
    <location>
        <begin position="427"/>
        <end position="451"/>
    </location>
</feature>
<feature type="compositionally biased region" description="Polar residues" evidence="12">
    <location>
        <begin position="935"/>
        <end position="946"/>
    </location>
</feature>
<dbReference type="GO" id="GO:0000724">
    <property type="term" value="P:double-strand break repair via homologous recombination"/>
    <property type="evidence" value="ECO:0007669"/>
    <property type="project" value="TreeGrafter"/>
</dbReference>
<evidence type="ECO:0000259" key="13">
    <source>
        <dbReference type="PROSITE" id="PS50172"/>
    </source>
</evidence>
<dbReference type="Pfam" id="PF12820">
    <property type="entry name" value="BRCT_assoc"/>
    <property type="match status" value="1"/>
</dbReference>
<dbReference type="Proteomes" id="UP000736164">
    <property type="component" value="Unassembled WGS sequence"/>
</dbReference>
<evidence type="ECO:0000313" key="14">
    <source>
        <dbReference type="EMBL" id="MBN3312069.1"/>
    </source>
</evidence>
<dbReference type="GO" id="GO:0045944">
    <property type="term" value="P:positive regulation of transcription by RNA polymerase II"/>
    <property type="evidence" value="ECO:0007669"/>
    <property type="project" value="TreeGrafter"/>
</dbReference>
<dbReference type="Pfam" id="PF00533">
    <property type="entry name" value="BRCT"/>
    <property type="match status" value="2"/>
</dbReference>
<dbReference type="EC" id="2.3.2.27" evidence="4"/>
<keyword evidence="5" id="KW-0963">Cytoplasm</keyword>
<feature type="compositionally biased region" description="Polar residues" evidence="12">
    <location>
        <begin position="975"/>
        <end position="984"/>
    </location>
</feature>
<feature type="region of interest" description="Disordered" evidence="12">
    <location>
        <begin position="346"/>
        <end position="550"/>
    </location>
</feature>
<reference evidence="14" key="1">
    <citation type="journal article" date="2021" name="Cell">
        <title>Tracing the genetic footprints of vertebrate landing in non-teleost ray-finned fishes.</title>
        <authorList>
            <person name="Bi X."/>
            <person name="Wang K."/>
            <person name="Yang L."/>
            <person name="Pan H."/>
            <person name="Jiang H."/>
            <person name="Wei Q."/>
            <person name="Fang M."/>
            <person name="Yu H."/>
            <person name="Zhu C."/>
            <person name="Cai Y."/>
            <person name="He Y."/>
            <person name="Gan X."/>
            <person name="Zeng H."/>
            <person name="Yu D."/>
            <person name="Zhu Y."/>
            <person name="Jiang H."/>
            <person name="Qiu Q."/>
            <person name="Yang H."/>
            <person name="Zhang Y.E."/>
            <person name="Wang W."/>
            <person name="Zhu M."/>
            <person name="He S."/>
            <person name="Zhang G."/>
        </authorList>
    </citation>
    <scope>NUCLEOTIDE SEQUENCE</scope>
    <source>
        <strain evidence="14">Allg_001</strain>
    </source>
</reference>
<keyword evidence="9" id="KW-0833">Ubl conjugation pathway</keyword>
<evidence type="ECO:0000256" key="12">
    <source>
        <dbReference type="SAM" id="MobiDB-lite"/>
    </source>
</evidence>
<feature type="region of interest" description="Disordered" evidence="12">
    <location>
        <begin position="1198"/>
        <end position="1250"/>
    </location>
</feature>
<evidence type="ECO:0000313" key="15">
    <source>
        <dbReference type="Proteomes" id="UP000736164"/>
    </source>
</evidence>
<dbReference type="GO" id="GO:0005737">
    <property type="term" value="C:cytoplasm"/>
    <property type="evidence" value="ECO:0007669"/>
    <property type="project" value="UniProtKB-SubCell"/>
</dbReference>
<evidence type="ECO:0000256" key="5">
    <source>
        <dbReference type="ARBA" id="ARBA00022490"/>
    </source>
</evidence>
<dbReference type="InterPro" id="IPR011364">
    <property type="entry name" value="BRCA1"/>
</dbReference>
<protein>
    <recommendedName>
        <fullName evidence="4">RING-type E3 ubiquitin transferase</fullName>
        <ecNumber evidence="4">2.3.2.27</ecNumber>
    </recommendedName>
</protein>
<keyword evidence="15" id="KW-1185">Reference proteome</keyword>
<dbReference type="InterPro" id="IPR031099">
    <property type="entry name" value="BRCA1-associated"/>
</dbReference>
<keyword evidence="7" id="KW-0677">Repeat</keyword>
<dbReference type="InterPro" id="IPR001357">
    <property type="entry name" value="BRCT_dom"/>
</dbReference>
<comment type="catalytic activity">
    <reaction evidence="1">
        <text>S-ubiquitinyl-[E2 ubiquitin-conjugating enzyme]-L-cysteine + [acceptor protein]-L-lysine = [E2 ubiquitin-conjugating enzyme]-L-cysteine + N(6)-ubiquitinyl-[acceptor protein]-L-lysine.</text>
        <dbReference type="EC" id="2.3.2.27"/>
    </reaction>
</comment>
<evidence type="ECO:0000256" key="2">
    <source>
        <dbReference type="ARBA" id="ARBA00004123"/>
    </source>
</evidence>
<comment type="subcellular location">
    <subcellularLocation>
        <location evidence="3">Cytoplasm</location>
    </subcellularLocation>
    <subcellularLocation>
        <location evidence="2">Nucleus</location>
    </subcellularLocation>
</comment>
<feature type="domain" description="BRCT" evidence="13">
    <location>
        <begin position="1412"/>
        <end position="1511"/>
    </location>
</feature>
<feature type="compositionally biased region" description="Basic and acidic residues" evidence="12">
    <location>
        <begin position="190"/>
        <end position="219"/>
    </location>
</feature>
<feature type="compositionally biased region" description="Polar residues" evidence="12">
    <location>
        <begin position="503"/>
        <end position="512"/>
    </location>
</feature>
<feature type="compositionally biased region" description="Basic and acidic residues" evidence="12">
    <location>
        <begin position="735"/>
        <end position="753"/>
    </location>
</feature>
<evidence type="ECO:0000256" key="8">
    <source>
        <dbReference type="ARBA" id="ARBA00022763"/>
    </source>
</evidence>
<evidence type="ECO:0000256" key="1">
    <source>
        <dbReference type="ARBA" id="ARBA00000900"/>
    </source>
</evidence>
<feature type="compositionally biased region" description="Acidic residues" evidence="12">
    <location>
        <begin position="997"/>
        <end position="1007"/>
    </location>
</feature>
<feature type="region of interest" description="Disordered" evidence="12">
    <location>
        <begin position="566"/>
        <end position="598"/>
    </location>
</feature>
<feature type="compositionally biased region" description="Basic and acidic residues" evidence="12">
    <location>
        <begin position="566"/>
        <end position="581"/>
    </location>
</feature>
<feature type="non-terminal residue" evidence="14">
    <location>
        <position position="1515"/>
    </location>
</feature>
<name>A0A8J7NGV0_ATRSP</name>
<dbReference type="GO" id="GO:0061630">
    <property type="term" value="F:ubiquitin protein ligase activity"/>
    <property type="evidence" value="ECO:0007669"/>
    <property type="project" value="UniProtKB-EC"/>
</dbReference>
<feature type="region of interest" description="Disordered" evidence="12">
    <location>
        <begin position="151"/>
        <end position="234"/>
    </location>
</feature>
<dbReference type="SUPFAM" id="SSF57850">
    <property type="entry name" value="RING/U-box"/>
    <property type="match status" value="1"/>
</dbReference>
<keyword evidence="6" id="KW-0808">Transferase</keyword>
<dbReference type="PRINTS" id="PR00493">
    <property type="entry name" value="BRSTCANCERI"/>
</dbReference>
<dbReference type="InterPro" id="IPR036420">
    <property type="entry name" value="BRCT_dom_sf"/>
</dbReference>
<keyword evidence="11" id="KW-0539">Nucleus</keyword>
<feature type="compositionally biased region" description="Low complexity" evidence="12">
    <location>
        <begin position="1352"/>
        <end position="1368"/>
    </location>
</feature>
<gene>
    <name evidence="14" type="primary">Brca1</name>
    <name evidence="14" type="ORF">GTO95_0010903</name>
</gene>
<dbReference type="GO" id="GO:0031436">
    <property type="term" value="C:BRCA1-BARD1 complex"/>
    <property type="evidence" value="ECO:0007669"/>
    <property type="project" value="TreeGrafter"/>
</dbReference>
<dbReference type="PANTHER" id="PTHR13763:SF0">
    <property type="entry name" value="BREAST CANCER TYPE 1 SUSCEPTIBILITY PROTEIN"/>
    <property type="match status" value="1"/>
</dbReference>
<keyword evidence="10" id="KW-0234">DNA repair</keyword>
<keyword evidence="8" id="KW-0227">DNA damage</keyword>
<evidence type="ECO:0000256" key="11">
    <source>
        <dbReference type="ARBA" id="ARBA00023242"/>
    </source>
</evidence>
<evidence type="ECO:0000256" key="6">
    <source>
        <dbReference type="ARBA" id="ARBA00022679"/>
    </source>
</evidence>
<feature type="region of interest" description="Disordered" evidence="12">
    <location>
        <begin position="275"/>
        <end position="308"/>
    </location>
</feature>
<feature type="region of interest" description="Disordered" evidence="12">
    <location>
        <begin position="926"/>
        <end position="1007"/>
    </location>
</feature>
<evidence type="ECO:0000256" key="10">
    <source>
        <dbReference type="ARBA" id="ARBA00023204"/>
    </source>
</evidence>
<feature type="region of interest" description="Disordered" evidence="12">
    <location>
        <begin position="72"/>
        <end position="93"/>
    </location>
</feature>
<dbReference type="Gene3D" id="3.40.50.10190">
    <property type="entry name" value="BRCT domain"/>
    <property type="match status" value="2"/>
</dbReference>
<dbReference type="SUPFAM" id="SSF52113">
    <property type="entry name" value="BRCT domain"/>
    <property type="match status" value="2"/>
</dbReference>
<feature type="compositionally biased region" description="Polar residues" evidence="12">
    <location>
        <begin position="220"/>
        <end position="234"/>
    </location>
</feature>
<dbReference type="SMART" id="SM00292">
    <property type="entry name" value="BRCT"/>
    <property type="match status" value="2"/>
</dbReference>
<feature type="compositionally biased region" description="Polar residues" evidence="12">
    <location>
        <begin position="585"/>
        <end position="597"/>
    </location>
</feature>
<evidence type="ECO:0000256" key="4">
    <source>
        <dbReference type="ARBA" id="ARBA00012483"/>
    </source>
</evidence>
<dbReference type="InterPro" id="IPR025994">
    <property type="entry name" value="BRCA1_serine_dom"/>
</dbReference>
<dbReference type="PANTHER" id="PTHR13763">
    <property type="entry name" value="BREAST CANCER TYPE 1 SUSCEPTIBILITY PROTEIN BRCA1"/>
    <property type="match status" value="1"/>
</dbReference>
<feature type="compositionally biased region" description="Basic and acidic residues" evidence="12">
    <location>
        <begin position="408"/>
        <end position="420"/>
    </location>
</feature>
<comment type="caution">
    <text evidence="14">The sequence shown here is derived from an EMBL/GenBank/DDBJ whole genome shotgun (WGS) entry which is preliminary data.</text>
</comment>
<evidence type="ECO:0000256" key="7">
    <source>
        <dbReference type="ARBA" id="ARBA00022737"/>
    </source>
</evidence>
<accession>A0A8J7NGV0</accession>
<evidence type="ECO:0000256" key="3">
    <source>
        <dbReference type="ARBA" id="ARBA00004496"/>
    </source>
</evidence>
<sequence length="1515" mass="166505">MCMLKHLSGSKRAGAQCPLCKAEVTKRRVVLSLQDSSRFKQLVEALQRTIHAFEQDTGTKYFSEVLLEQKNGMGAPDPGLTEAQATGTKTRAESSACERLGGRITDSESQQELEAAISSAAADRVLFCFPTQEGFAKLMDLDDSSYFANSGTAVAGSSEPTTQDRERSAADMTDPVIPVRLHMGNNRDLTSSREEEEHSFVSASKDVKDSENKTFDVSEKSNTNNKDNSLQSAENLKASDFAQVSSNKILEKRRKTSVQKVMDWLSRIDEKACFPEEENRPAETPSDADSLLEEIKNNESDGDSSATEKCDELIQECVESLKKTDRRSTLEDQVFGVVYRRERRTTAQLNKSFSSDRKGGEVFSSSSSKEHQANKKVCKRKSNELTPADFIKRPSPVAETRDATSQPAKRDAGGRVRSESPHVLVSDGNQLETEQRPSPSQRIARAETTQAGGFWKDEEEDLQPDREERKGKKSKPNTKDSRKRNALTRKKSIKAAKPLDLVSCQQNNTGQDADSAGPWKPTINETEAQIESYPSSEEPAGRAVEPHATRRSRRLQLLTEEVRCTGRRLRTEDSELERDAGAPDQSENGQHLLTSDQAGMLTCKGVEELHESSEKENETAEVLKVSEGYEDIQQQSGHIVDESSLVSIIRNAESPCNSNKAFKGDQLVPSALDISKASDTGSDVAVMDELLPGELTEGKNDSELETEQILKTFKTSKRRSFNLLPSPEYPSQESKFCDNKASEKNENPEEEKGQVNIAVERTTVQHVETENSGCTDIIPPTKPASPKPVSFDSCRNGDIKSGQTLSADVSEADKISDGSTSTFSSICMDSQRARDRNGRRKKTKMDESTLGSVRGRKKNLNFSSTHFSQVPPNTERLFCASPLNRQIPIDSVPQENESLVENCKVKRAMKESFVGNVEQSDFVQSFPLARKEPSTGPNISQESSMTPDGLLPLRAVASDRADNEEQCLPGEGKEQLSQWSLNSNPRKRMRARMLESSDSDSNTEEDLPSLAELLGPKQPATTPQEDSNQWNHLQNHDLEASPSSTVEPSVVLPVQQSVPASQGSVDLFSTQSDSPSHRMEQIDLVETEAPMMPYVCRSQQKDTIQKDLRRIEEEMAVLEAALKGQGSPEAGSSSRRLACQLGQGAEGEPADGLSHANENTNIKPGKHIFYCSGFSVFILSSCFEGLLSVAKLGIGTTKQSGSSGACDASGPIPNPGEGPGSLPLPAAGVLSSRTSPGAGEAHGRRAAHGVSADMGTARGRMVLVGSGLDRSELIMVQKFAKKMDGTLAAQVTPGTTHVIMKTDPELVCERTLKYFLGIAGRMWVVSFLSWLQIHHKMKWRINKLCESERTDPSSQQSSSLFPPASPAPRLRPGIRECFRQGQLLDEAAFEVKGDVINGRNHQGPRTARTATREELLLSNYEICCHGSFTDMTTGQLEWMVELCGATVAKEPFLFTYKPELIQVVVVQPEAEESQTDYKALQRKYSARVVTREWVLDSVALYSCQALDPYLVKPLS</sequence>
<dbReference type="PROSITE" id="PS50172">
    <property type="entry name" value="BRCT"/>
    <property type="match status" value="1"/>
</dbReference>
<dbReference type="EMBL" id="JAAWVO010004104">
    <property type="protein sequence ID" value="MBN3312069.1"/>
    <property type="molecule type" value="Genomic_DNA"/>
</dbReference>
<dbReference type="GO" id="GO:0008270">
    <property type="term" value="F:zinc ion binding"/>
    <property type="evidence" value="ECO:0007669"/>
    <property type="project" value="InterPro"/>
</dbReference>
<feature type="region of interest" description="Disordered" evidence="12">
    <location>
        <begin position="721"/>
        <end position="851"/>
    </location>
</feature>
<dbReference type="GO" id="GO:0070531">
    <property type="term" value="C:BRCA1-A complex"/>
    <property type="evidence" value="ECO:0007669"/>
    <property type="project" value="TreeGrafter"/>
</dbReference>
<feature type="compositionally biased region" description="Polar residues" evidence="12">
    <location>
        <begin position="762"/>
        <end position="774"/>
    </location>
</feature>
<feature type="non-terminal residue" evidence="14">
    <location>
        <position position="1"/>
    </location>
</feature>
<dbReference type="FunFam" id="3.40.50.10190:FF:000025">
    <property type="entry name" value="Breast cancer type 1 susceptibility protein homolog"/>
    <property type="match status" value="1"/>
</dbReference>
<feature type="compositionally biased region" description="Basic residues" evidence="12">
    <location>
        <begin position="471"/>
        <end position="494"/>
    </location>
</feature>
<organism evidence="14 15">
    <name type="scientific">Atractosteus spatula</name>
    <name type="common">Alligator gar</name>
    <name type="synonym">Lepisosteus spatula</name>
    <dbReference type="NCBI Taxonomy" id="7917"/>
    <lineage>
        <taxon>Eukaryota</taxon>
        <taxon>Metazoa</taxon>
        <taxon>Chordata</taxon>
        <taxon>Craniata</taxon>
        <taxon>Vertebrata</taxon>
        <taxon>Euteleostomi</taxon>
        <taxon>Actinopterygii</taxon>
        <taxon>Neopterygii</taxon>
        <taxon>Holostei</taxon>
        <taxon>Semionotiformes</taxon>
        <taxon>Lepisosteidae</taxon>
        <taxon>Atractosteus</taxon>
    </lineage>
</organism>
<proteinExistence type="predicted"/>
<feature type="compositionally biased region" description="Polar residues" evidence="12">
    <location>
        <begin position="817"/>
        <end position="828"/>
    </location>
</feature>
<dbReference type="PIRSF" id="PIRSF001734">
    <property type="entry name" value="BRCA1"/>
    <property type="match status" value="1"/>
</dbReference>
<evidence type="ECO:0000256" key="9">
    <source>
        <dbReference type="ARBA" id="ARBA00022786"/>
    </source>
</evidence>
<dbReference type="CDD" id="cd17721">
    <property type="entry name" value="BRCT_BRCA1_rpt2"/>
    <property type="match status" value="1"/>
</dbReference>
<feature type="region of interest" description="Disordered" evidence="12">
    <location>
        <begin position="1348"/>
        <end position="1368"/>
    </location>
</feature>